<proteinExistence type="predicted"/>
<evidence type="ECO:0000313" key="1">
    <source>
        <dbReference type="EMBL" id="HIU10317.1"/>
    </source>
</evidence>
<accession>A0A9D1HJI2</accession>
<reference evidence="1" key="1">
    <citation type="submission" date="2020-10" db="EMBL/GenBank/DDBJ databases">
        <authorList>
            <person name="Gilroy R."/>
        </authorList>
    </citation>
    <scope>NUCLEOTIDE SEQUENCE</scope>
    <source>
        <strain evidence="1">2830</strain>
    </source>
</reference>
<sequence>MAFIKERLEVKKSIKIRLNGVEKTVTAIELAGNNYVRLQDLRDERMAIGYDAASREPTADAV</sequence>
<dbReference type="Proteomes" id="UP000824124">
    <property type="component" value="Unassembled WGS sequence"/>
</dbReference>
<dbReference type="EMBL" id="DVMH01000020">
    <property type="protein sequence ID" value="HIU10317.1"/>
    <property type="molecule type" value="Genomic_DNA"/>
</dbReference>
<dbReference type="AlphaFoldDB" id="A0A9D1HJI2"/>
<name>A0A9D1HJI2_9FIRM</name>
<comment type="caution">
    <text evidence="1">The sequence shown here is derived from an EMBL/GenBank/DDBJ whole genome shotgun (WGS) entry which is preliminary data.</text>
</comment>
<gene>
    <name evidence="1" type="ORF">IAB00_03595</name>
</gene>
<evidence type="ECO:0000313" key="2">
    <source>
        <dbReference type="Proteomes" id="UP000824124"/>
    </source>
</evidence>
<organism evidence="1 2">
    <name type="scientific">Candidatus Avidehalobacter gallistercoris</name>
    <dbReference type="NCBI Taxonomy" id="2840694"/>
    <lineage>
        <taxon>Bacteria</taxon>
        <taxon>Bacillati</taxon>
        <taxon>Bacillota</taxon>
        <taxon>Clostridia</taxon>
        <taxon>Eubacteriales</taxon>
        <taxon>Peptococcaceae</taxon>
        <taxon>Peptococcaceae incertae sedis</taxon>
        <taxon>Candidatus Avidehalobacter</taxon>
    </lineage>
</organism>
<protein>
    <submittedName>
        <fullName evidence="1">Uncharacterized protein</fullName>
    </submittedName>
</protein>
<reference evidence="1" key="2">
    <citation type="journal article" date="2021" name="PeerJ">
        <title>Extensive microbial diversity within the chicken gut microbiome revealed by metagenomics and culture.</title>
        <authorList>
            <person name="Gilroy R."/>
            <person name="Ravi A."/>
            <person name="Getino M."/>
            <person name="Pursley I."/>
            <person name="Horton D.L."/>
            <person name="Alikhan N.F."/>
            <person name="Baker D."/>
            <person name="Gharbi K."/>
            <person name="Hall N."/>
            <person name="Watson M."/>
            <person name="Adriaenssens E.M."/>
            <person name="Foster-Nyarko E."/>
            <person name="Jarju S."/>
            <person name="Secka A."/>
            <person name="Antonio M."/>
            <person name="Oren A."/>
            <person name="Chaudhuri R.R."/>
            <person name="La Ragione R."/>
            <person name="Hildebrand F."/>
            <person name="Pallen M.J."/>
        </authorList>
    </citation>
    <scope>NUCLEOTIDE SEQUENCE</scope>
    <source>
        <strain evidence="1">2830</strain>
    </source>
</reference>